<evidence type="ECO:0000256" key="1">
    <source>
        <dbReference type="ARBA" id="ARBA00022962"/>
    </source>
</evidence>
<keyword evidence="1 3" id="KW-0315">Glutamine amidotransferase</keyword>
<dbReference type="Proteomes" id="UP000006383">
    <property type="component" value="Chromosome I"/>
</dbReference>
<dbReference type="EMBL" id="CP000708">
    <property type="protein sequence ID" value="ABQ60404.1"/>
    <property type="molecule type" value="Genomic_DNA"/>
</dbReference>
<protein>
    <submittedName>
        <fullName evidence="3">Glutamine amidotransferase</fullName>
    </submittedName>
</protein>
<name>A0A0H3ANV0_BRUO2</name>
<dbReference type="InterPro" id="IPR029055">
    <property type="entry name" value="Ntn_hydrolases_N"/>
</dbReference>
<dbReference type="PROSITE" id="PS51278">
    <property type="entry name" value="GATASE_TYPE_2"/>
    <property type="match status" value="1"/>
</dbReference>
<dbReference type="HOGENOM" id="CLU_042555_0_0_5"/>
<gene>
    <name evidence="3" type="ordered locus">BOV_1622</name>
</gene>
<feature type="domain" description="Glutamine amidotransferase type-2" evidence="2">
    <location>
        <begin position="18"/>
        <end position="287"/>
    </location>
</feature>
<dbReference type="AlphaFoldDB" id="A0A0H3ANV0"/>
<dbReference type="SUPFAM" id="SSF56235">
    <property type="entry name" value="N-terminal nucleophile aminohydrolases (Ntn hydrolases)"/>
    <property type="match status" value="1"/>
</dbReference>
<evidence type="ECO:0000313" key="4">
    <source>
        <dbReference type="Proteomes" id="UP000006383"/>
    </source>
</evidence>
<organism evidence="3 4">
    <name type="scientific">Brucella ovis (strain ATCC 25840 / 63/290 / NCTC 10512)</name>
    <dbReference type="NCBI Taxonomy" id="444178"/>
    <lineage>
        <taxon>Bacteria</taxon>
        <taxon>Pseudomonadati</taxon>
        <taxon>Pseudomonadota</taxon>
        <taxon>Alphaproteobacteria</taxon>
        <taxon>Hyphomicrobiales</taxon>
        <taxon>Brucellaceae</taxon>
        <taxon>Brucella/Ochrobactrum group</taxon>
        <taxon>Brucella</taxon>
    </lineage>
</organism>
<reference evidence="4" key="1">
    <citation type="journal article" date="2009" name="PLoS ONE">
        <title>Genome degradation in Brucella ovis corresponds with narrowing of its host range and tissue tropism.</title>
        <authorList>
            <person name="Tsolis R.M."/>
            <person name="Seshadri R."/>
            <person name="Santos R.L."/>
            <person name="Sangari F.J."/>
            <person name="Lobo J.M."/>
            <person name="de Jong M.F."/>
            <person name="Ren Q."/>
            <person name="Myers G."/>
            <person name="Brinkac L.M."/>
            <person name="Nelson W.C."/>
            <person name="Deboy R.T."/>
            <person name="Angiuoli S."/>
            <person name="Khouri H."/>
            <person name="Dimitrov G."/>
            <person name="Robinson J.R."/>
            <person name="Mulligan S."/>
            <person name="Walker R.L."/>
            <person name="Elzer P.E."/>
            <person name="Hassan K.A."/>
            <person name="Paulsen I.T."/>
        </authorList>
    </citation>
    <scope>NUCLEOTIDE SEQUENCE [LARGE SCALE GENOMIC DNA]</scope>
    <source>
        <strain evidence="4">ATCC 25840 / 63/290 / NCTC 10512</strain>
    </source>
</reference>
<evidence type="ECO:0000259" key="2">
    <source>
        <dbReference type="PROSITE" id="PS51278"/>
    </source>
</evidence>
<dbReference type="CDD" id="cd01908">
    <property type="entry name" value="YafJ"/>
    <property type="match status" value="1"/>
</dbReference>
<dbReference type="PANTHER" id="PTHR43187">
    <property type="entry name" value="GLUTAMINE AMIDOTRANSFERASE DUG3-RELATED"/>
    <property type="match status" value="1"/>
</dbReference>
<dbReference type="Gene3D" id="3.60.20.10">
    <property type="entry name" value="Glutamine Phosphoribosylpyrophosphate, subunit 1, domain 1"/>
    <property type="match status" value="1"/>
</dbReference>
<evidence type="ECO:0000313" key="3">
    <source>
        <dbReference type="EMBL" id="ABQ60404.1"/>
    </source>
</evidence>
<sequence length="287" mass="31327">MSGIIGPASHLGTGSKMCRWAAYLGPETYLEDIISSPSHSLVAQSHDAHEAKTRTNGDGFGVAWYGHRSEPGLYRDILPAWSDQNLRSLARQIRSRLFLAHVRASTGGLTSRSNCHPFVSGRWSFMHNGQIGNFDRLRRRLESHLGDELYTQKHGATDSELIFLLMLEFGLDNDHVLALTRTVSTIVEEAICAGVPPFLRLTAAFSEGNQLYAIRYATDAFAPSLYTATLGGSSGMCVVSEPLDGEAANWMAVPANSFVTVSRQGRIAVEAFEGPVSRPQEMEAARA</sequence>
<dbReference type="InterPro" id="IPR052373">
    <property type="entry name" value="Gamma-glu_amide_hydrolase"/>
</dbReference>
<dbReference type="InterPro" id="IPR017932">
    <property type="entry name" value="GATase_2_dom"/>
</dbReference>
<accession>A0A0H3ANV0</accession>
<dbReference type="InterPro" id="IPR026869">
    <property type="entry name" value="EgtC-like"/>
</dbReference>
<keyword evidence="4" id="KW-1185">Reference proteome</keyword>
<dbReference type="PANTHER" id="PTHR43187:SF1">
    <property type="entry name" value="GLUTAMINE AMIDOTRANSFERASE DUG3-RELATED"/>
    <property type="match status" value="1"/>
</dbReference>
<dbReference type="Pfam" id="PF13230">
    <property type="entry name" value="GATase_4"/>
    <property type="match status" value="1"/>
</dbReference>
<dbReference type="KEGG" id="bov:BOV_1622"/>
<proteinExistence type="predicted"/>
<dbReference type="GO" id="GO:0016740">
    <property type="term" value="F:transferase activity"/>
    <property type="evidence" value="ECO:0007669"/>
    <property type="project" value="UniProtKB-KW"/>
</dbReference>